<dbReference type="OrthoDB" id="9866983at2"/>
<dbReference type="Proteomes" id="UP000198959">
    <property type="component" value="Unassembled WGS sequence"/>
</dbReference>
<dbReference type="STRING" id="145854.GA0074692_0865"/>
<name>A0A1C6RT92_9ACTN</name>
<keyword evidence="2" id="KW-1185">Reference proteome</keyword>
<gene>
    <name evidence="1" type="ORF">GA0074692_0865</name>
</gene>
<reference evidence="2" key="1">
    <citation type="submission" date="2016-06" db="EMBL/GenBank/DDBJ databases">
        <authorList>
            <person name="Varghese N."/>
            <person name="Submissions Spin"/>
        </authorList>
    </citation>
    <scope>NUCLEOTIDE SEQUENCE [LARGE SCALE GENOMIC DNA]</scope>
    <source>
        <strain evidence="2">DSM 43817</strain>
    </source>
</reference>
<organism evidence="1 2">
    <name type="scientific">Micromonospora pallida</name>
    <dbReference type="NCBI Taxonomy" id="145854"/>
    <lineage>
        <taxon>Bacteria</taxon>
        <taxon>Bacillati</taxon>
        <taxon>Actinomycetota</taxon>
        <taxon>Actinomycetes</taxon>
        <taxon>Micromonosporales</taxon>
        <taxon>Micromonosporaceae</taxon>
        <taxon>Micromonospora</taxon>
    </lineage>
</organism>
<proteinExistence type="predicted"/>
<accession>A0A1C6RT92</accession>
<evidence type="ECO:0000313" key="2">
    <source>
        <dbReference type="Proteomes" id="UP000198959"/>
    </source>
</evidence>
<protein>
    <submittedName>
        <fullName evidence="1">Uncharacterized protein</fullName>
    </submittedName>
</protein>
<sequence length="71" mass="7442">MKSVDDDGASVSRPEHDCEAAGTLEFVATYGAPGVGQAWSCTACGRDWSRVGGTFWPAEQGVHILSLGDVE</sequence>
<dbReference type="EMBL" id="FMHW01000002">
    <property type="protein sequence ID" value="SCL20430.1"/>
    <property type="molecule type" value="Genomic_DNA"/>
</dbReference>
<dbReference type="AlphaFoldDB" id="A0A1C6RT92"/>
<evidence type="ECO:0000313" key="1">
    <source>
        <dbReference type="EMBL" id="SCL20430.1"/>
    </source>
</evidence>
<dbReference type="RefSeq" id="WP_091639554.1">
    <property type="nucleotide sequence ID" value="NZ_FMHW01000002.1"/>
</dbReference>